<dbReference type="InterPro" id="IPR052041">
    <property type="entry name" value="Nucleic_acid_metab_PIN/TRAM"/>
</dbReference>
<reference evidence="5 6" key="1">
    <citation type="journal article" date="2014" name="Genome Biol. Evol.">
        <title>Comparative genomics and transcriptomics analyses reveal divergent lifestyle features of nematode endoparasitic fungus Hirsutella minnesotensis.</title>
        <authorList>
            <person name="Lai Y."/>
            <person name="Liu K."/>
            <person name="Zhang X."/>
            <person name="Zhang X."/>
            <person name="Li K."/>
            <person name="Wang N."/>
            <person name="Shu C."/>
            <person name="Wu Y."/>
            <person name="Wang C."/>
            <person name="Bushley K.E."/>
            <person name="Xiang M."/>
            <person name="Liu X."/>
        </authorList>
    </citation>
    <scope>NUCLEOTIDE SEQUENCE [LARGE SCALE GENOMIC DNA]</scope>
    <source>
        <strain evidence="5 6">3608</strain>
    </source>
</reference>
<gene>
    <name evidence="5" type="ORF">HIM_08733</name>
</gene>
<sequence>MADDGLLAKVHDLSDVELALLLCLVSREHGLLSTPPDALGPLIQELRLVAGKTFGLKCVVVDCTPDTTLEHFASALLYAPPQPAFAPSAPFPPLAESSSASQPRGQHARRAASLSAGGPSPQMANCVLAKNLDRAPRAVQIQALELLRTRRIFTRTSVQAAPKQFVFVPVLAAEAPGRAHVTPHLSDFFSIAHWHDPDDGFVNLEELDDVEAAEVASTDSVVRSRHLDDFRVPSTTPLISESDISHLAQLSQQVQVDVDVLRYQMNIISFLRMHRAVAQGISPAATKHFDKLVRCLAPIHQLDYVTPALVGLAARKIYLHRIRITTPENERSMQWGSRLEAVQATLDNIGPDQVIDDVLEMVTAPL</sequence>
<accession>A0A0F7ZSS8</accession>
<evidence type="ECO:0000256" key="1">
    <source>
        <dbReference type="ARBA" id="ARBA00012825"/>
    </source>
</evidence>
<feature type="domain" description="ChlI/MoxR AAA lid" evidence="4">
    <location>
        <begin position="272"/>
        <end position="331"/>
    </location>
</feature>
<dbReference type="PANTHER" id="PTHR11603:SF132">
    <property type="entry name" value="C2H2-TYPE DOMAIN-CONTAINING PROTEIN"/>
    <property type="match status" value="1"/>
</dbReference>
<dbReference type="AlphaFoldDB" id="A0A0F7ZSS8"/>
<dbReference type="Proteomes" id="UP000054481">
    <property type="component" value="Unassembled WGS sequence"/>
</dbReference>
<protein>
    <recommendedName>
        <fullName evidence="1">magnesium chelatase</fullName>
        <ecNumber evidence="1">6.6.1.1</ecNumber>
    </recommendedName>
</protein>
<comment type="pathway">
    <text evidence="2">Porphyrin-containing compound metabolism.</text>
</comment>
<evidence type="ECO:0000313" key="5">
    <source>
        <dbReference type="EMBL" id="KJZ71888.1"/>
    </source>
</evidence>
<dbReference type="PANTHER" id="PTHR11603">
    <property type="entry name" value="AAA FAMILY ATPASE"/>
    <property type="match status" value="1"/>
</dbReference>
<evidence type="ECO:0000256" key="3">
    <source>
        <dbReference type="SAM" id="MobiDB-lite"/>
    </source>
</evidence>
<proteinExistence type="predicted"/>
<dbReference type="InterPro" id="IPR041628">
    <property type="entry name" value="ChlI/MoxR_AAA_lid"/>
</dbReference>
<name>A0A0F7ZSS8_9HYPO</name>
<organism evidence="5 6">
    <name type="scientific">Hirsutella minnesotensis 3608</name>
    <dbReference type="NCBI Taxonomy" id="1043627"/>
    <lineage>
        <taxon>Eukaryota</taxon>
        <taxon>Fungi</taxon>
        <taxon>Dikarya</taxon>
        <taxon>Ascomycota</taxon>
        <taxon>Pezizomycotina</taxon>
        <taxon>Sordariomycetes</taxon>
        <taxon>Hypocreomycetidae</taxon>
        <taxon>Hypocreales</taxon>
        <taxon>Ophiocordycipitaceae</taxon>
        <taxon>Hirsutella</taxon>
    </lineage>
</organism>
<dbReference type="Gene3D" id="1.10.8.80">
    <property type="entry name" value="Magnesium chelatase subunit I, C-Terminal domain"/>
    <property type="match status" value="1"/>
</dbReference>
<evidence type="ECO:0000259" key="4">
    <source>
        <dbReference type="Pfam" id="PF17863"/>
    </source>
</evidence>
<dbReference type="Pfam" id="PF17863">
    <property type="entry name" value="AAA_lid_2"/>
    <property type="match status" value="1"/>
</dbReference>
<evidence type="ECO:0000313" key="6">
    <source>
        <dbReference type="Proteomes" id="UP000054481"/>
    </source>
</evidence>
<dbReference type="GO" id="GO:0016851">
    <property type="term" value="F:magnesium chelatase activity"/>
    <property type="evidence" value="ECO:0007669"/>
    <property type="project" value="UniProtKB-EC"/>
</dbReference>
<feature type="region of interest" description="Disordered" evidence="3">
    <location>
        <begin position="89"/>
        <end position="119"/>
    </location>
</feature>
<evidence type="ECO:0000256" key="2">
    <source>
        <dbReference type="ARBA" id="ARBA00023444"/>
    </source>
</evidence>
<dbReference type="OrthoDB" id="5582146at2759"/>
<dbReference type="EC" id="6.6.1.1" evidence="1"/>
<dbReference type="EMBL" id="KQ030558">
    <property type="protein sequence ID" value="KJZ71888.1"/>
    <property type="molecule type" value="Genomic_DNA"/>
</dbReference>
<keyword evidence="6" id="KW-1185">Reference proteome</keyword>